<gene>
    <name evidence="3" type="ORF">B0I18_11395</name>
</gene>
<dbReference type="CDD" id="cd02440">
    <property type="entry name" value="AdoMet_MTases"/>
    <property type="match status" value="1"/>
</dbReference>
<dbReference type="InterPro" id="IPR029063">
    <property type="entry name" value="SAM-dependent_MTases_sf"/>
</dbReference>
<evidence type="ECO:0000259" key="2">
    <source>
        <dbReference type="Pfam" id="PF13649"/>
    </source>
</evidence>
<dbReference type="GO" id="GO:0008168">
    <property type="term" value="F:methyltransferase activity"/>
    <property type="evidence" value="ECO:0007669"/>
    <property type="project" value="UniProtKB-KW"/>
</dbReference>
<reference evidence="3 4" key="1">
    <citation type="submission" date="2018-03" db="EMBL/GenBank/DDBJ databases">
        <title>Genomic Encyclopedia of Type Strains, Phase III (KMG-III): the genomes of soil and plant-associated and newly described type strains.</title>
        <authorList>
            <person name="Whitman W."/>
        </authorList>
    </citation>
    <scope>NUCLEOTIDE SEQUENCE [LARGE SCALE GENOMIC DNA]</scope>
    <source>
        <strain evidence="3 4">CGMCC 1.12700</strain>
    </source>
</reference>
<dbReference type="GO" id="GO:0032259">
    <property type="term" value="P:methylation"/>
    <property type="evidence" value="ECO:0007669"/>
    <property type="project" value="UniProtKB-KW"/>
</dbReference>
<evidence type="ECO:0000313" key="3">
    <source>
        <dbReference type="EMBL" id="PSK89083.1"/>
    </source>
</evidence>
<sequence>MPEPLYNMDYLEQTTRLLKNLKQTSYQPFAGLDSGTIADIGCGTGADALNLLKMLEGKVAILGIDHDELMIGKAQSDANGQTGIRFETGDATNLNLGDASLAGIRAERLIQHIAAPEQAYAEFYRVLQPGAPVVIVETDWNSITFYNGDAGTAHTLNRYLTQENVNNGLAAANVIKNLQEAGFRDINLEIFPFSSRSLDQVVAILRIDYALQQMQVRGHISTEVYDTFLTALRDADQNRYFACTINLVVASATK</sequence>
<dbReference type="Proteomes" id="UP000240572">
    <property type="component" value="Unassembled WGS sequence"/>
</dbReference>
<feature type="domain" description="Methyltransferase" evidence="2">
    <location>
        <begin position="37"/>
        <end position="130"/>
    </location>
</feature>
<dbReference type="EMBL" id="PYGD01000013">
    <property type="protein sequence ID" value="PSK89083.1"/>
    <property type="molecule type" value="Genomic_DNA"/>
</dbReference>
<keyword evidence="1 3" id="KW-0808">Transferase</keyword>
<proteinExistence type="predicted"/>
<dbReference type="Gene3D" id="3.40.50.150">
    <property type="entry name" value="Vaccinia Virus protein VP39"/>
    <property type="match status" value="1"/>
</dbReference>
<dbReference type="AlphaFoldDB" id="A0A2P8CVT9"/>
<keyword evidence="4" id="KW-1185">Reference proteome</keyword>
<dbReference type="PANTHER" id="PTHR43861">
    <property type="entry name" value="TRANS-ACONITATE 2-METHYLTRANSFERASE-RELATED"/>
    <property type="match status" value="1"/>
</dbReference>
<comment type="caution">
    <text evidence="3">The sequence shown here is derived from an EMBL/GenBank/DDBJ whole genome shotgun (WGS) entry which is preliminary data.</text>
</comment>
<name>A0A2P8CVT9_9BACT</name>
<keyword evidence="3" id="KW-0489">Methyltransferase</keyword>
<organism evidence="3 4">
    <name type="scientific">Taibaiella chishuiensis</name>
    <dbReference type="NCBI Taxonomy" id="1434707"/>
    <lineage>
        <taxon>Bacteria</taxon>
        <taxon>Pseudomonadati</taxon>
        <taxon>Bacteroidota</taxon>
        <taxon>Chitinophagia</taxon>
        <taxon>Chitinophagales</taxon>
        <taxon>Chitinophagaceae</taxon>
        <taxon>Taibaiella</taxon>
    </lineage>
</organism>
<dbReference type="SUPFAM" id="SSF53335">
    <property type="entry name" value="S-adenosyl-L-methionine-dependent methyltransferases"/>
    <property type="match status" value="1"/>
</dbReference>
<accession>A0A2P8CVT9</accession>
<dbReference type="Pfam" id="PF13649">
    <property type="entry name" value="Methyltransf_25"/>
    <property type="match status" value="1"/>
</dbReference>
<evidence type="ECO:0000313" key="4">
    <source>
        <dbReference type="Proteomes" id="UP000240572"/>
    </source>
</evidence>
<dbReference type="RefSeq" id="WP_106525105.1">
    <property type="nucleotide sequence ID" value="NZ_PYGD01000013.1"/>
</dbReference>
<protein>
    <submittedName>
        <fullName evidence="3">Methyltransferase family protein</fullName>
    </submittedName>
</protein>
<dbReference type="InterPro" id="IPR041698">
    <property type="entry name" value="Methyltransf_25"/>
</dbReference>
<evidence type="ECO:0000256" key="1">
    <source>
        <dbReference type="ARBA" id="ARBA00022679"/>
    </source>
</evidence>
<dbReference type="OrthoDB" id="3636702at2"/>